<name>A0A832WRJ1_9CREN</name>
<dbReference type="Proteomes" id="UP000646844">
    <property type="component" value="Unassembled WGS sequence"/>
</dbReference>
<dbReference type="RefSeq" id="WP_010980006.1">
    <property type="nucleotide sequence ID" value="NZ_BAABQO010000026.1"/>
</dbReference>
<reference evidence="1" key="1">
    <citation type="journal article" date="2020" name="bioRxiv">
        <title>A rank-normalized archaeal taxonomy based on genome phylogeny resolves widespread incomplete and uneven classifications.</title>
        <authorList>
            <person name="Rinke C."/>
            <person name="Chuvochina M."/>
            <person name="Mussig A.J."/>
            <person name="Chaumeil P.-A."/>
            <person name="Waite D.W."/>
            <person name="Whitman W.B."/>
            <person name="Parks D.H."/>
            <person name="Hugenholtz P."/>
        </authorList>
    </citation>
    <scope>NUCLEOTIDE SEQUENCE</scope>
    <source>
        <strain evidence="1">UBA8838</strain>
    </source>
</reference>
<organism evidence="1 2">
    <name type="scientific">Sulfurisphaera tokodaii</name>
    <dbReference type="NCBI Taxonomy" id="111955"/>
    <lineage>
        <taxon>Archaea</taxon>
        <taxon>Thermoproteota</taxon>
        <taxon>Thermoprotei</taxon>
        <taxon>Sulfolobales</taxon>
        <taxon>Sulfolobaceae</taxon>
        <taxon>Sulfurisphaera</taxon>
    </lineage>
</organism>
<dbReference type="GeneID" id="1459995"/>
<comment type="caution">
    <text evidence="1">The sequence shown here is derived from an EMBL/GenBank/DDBJ whole genome shotgun (WGS) entry which is preliminary data.</text>
</comment>
<dbReference type="OMA" id="PSIARNW"/>
<dbReference type="EMBL" id="DUJO01000032">
    <property type="protein sequence ID" value="HII74197.1"/>
    <property type="molecule type" value="Genomic_DNA"/>
</dbReference>
<dbReference type="AlphaFoldDB" id="A0A832WRJ1"/>
<protein>
    <submittedName>
        <fullName evidence="1">Uncharacterized protein</fullName>
    </submittedName>
</protein>
<proteinExistence type="predicted"/>
<sequence>MVFIYDSGYLYRYVDRAELCFILKNGIVYSTKNPKGTYWTTLFTDSPSIARNWLAVDKSEFFRIGGFRLADVDPRHIKYSGIVKPSGNFKGGAIEILIDIPIPIISIYDMMRGRQIGSYMNVSDPTLCR</sequence>
<gene>
    <name evidence="1" type="ORF">HA332_07450</name>
</gene>
<evidence type="ECO:0000313" key="1">
    <source>
        <dbReference type="EMBL" id="HII74197.1"/>
    </source>
</evidence>
<evidence type="ECO:0000313" key="2">
    <source>
        <dbReference type="Proteomes" id="UP000646844"/>
    </source>
</evidence>
<accession>A0A832WRJ1</accession>